<evidence type="ECO:0000313" key="5">
    <source>
        <dbReference type="Proteomes" id="UP000887565"/>
    </source>
</evidence>
<dbReference type="GO" id="GO:0005509">
    <property type="term" value="F:calcium ion binding"/>
    <property type="evidence" value="ECO:0007669"/>
    <property type="project" value="InterPro"/>
</dbReference>
<keyword evidence="3" id="KW-0106">Calcium</keyword>
<evidence type="ECO:0000256" key="1">
    <source>
        <dbReference type="ARBA" id="ARBA00022723"/>
    </source>
</evidence>
<dbReference type="SMART" id="SM00054">
    <property type="entry name" value="EFh"/>
    <property type="match status" value="1"/>
</dbReference>
<dbReference type="WBParaSite" id="nRc.2.0.1.t46827-RA">
    <property type="protein sequence ID" value="nRc.2.0.1.t46827-RA"/>
    <property type="gene ID" value="nRc.2.0.1.g46827"/>
</dbReference>
<dbReference type="Pfam" id="PF00036">
    <property type="entry name" value="EF-hand_1"/>
    <property type="match status" value="1"/>
</dbReference>
<dbReference type="Proteomes" id="UP000887565">
    <property type="component" value="Unplaced"/>
</dbReference>
<dbReference type="PROSITE" id="PS50222">
    <property type="entry name" value="EF_HAND_2"/>
    <property type="match status" value="1"/>
</dbReference>
<dbReference type="InterPro" id="IPR002048">
    <property type="entry name" value="EF_hand_dom"/>
</dbReference>
<accession>A0A915L7N2</accession>
<dbReference type="InterPro" id="IPR011992">
    <property type="entry name" value="EF-hand-dom_pair"/>
</dbReference>
<dbReference type="PROSITE" id="PS00018">
    <property type="entry name" value="EF_HAND_1"/>
    <property type="match status" value="1"/>
</dbReference>
<dbReference type="CDD" id="cd00051">
    <property type="entry name" value="EFh"/>
    <property type="match status" value="1"/>
</dbReference>
<dbReference type="InterPro" id="IPR028846">
    <property type="entry name" value="Recoverin"/>
</dbReference>
<dbReference type="PANTHER" id="PTHR23055:SF69">
    <property type="entry name" value="NEURONAL CALCIUM SENSOR 2"/>
    <property type="match status" value="1"/>
</dbReference>
<keyword evidence="5" id="KW-1185">Reference proteome</keyword>
<dbReference type="AlphaFoldDB" id="A0A915L7N2"/>
<dbReference type="InterPro" id="IPR018247">
    <property type="entry name" value="EF_Hand_1_Ca_BS"/>
</dbReference>
<organism evidence="5 6">
    <name type="scientific">Romanomermis culicivorax</name>
    <name type="common">Nematode worm</name>
    <dbReference type="NCBI Taxonomy" id="13658"/>
    <lineage>
        <taxon>Eukaryota</taxon>
        <taxon>Metazoa</taxon>
        <taxon>Ecdysozoa</taxon>
        <taxon>Nematoda</taxon>
        <taxon>Enoplea</taxon>
        <taxon>Dorylaimia</taxon>
        <taxon>Mermithida</taxon>
        <taxon>Mermithoidea</taxon>
        <taxon>Mermithidae</taxon>
        <taxon>Romanomermis</taxon>
    </lineage>
</organism>
<dbReference type="SUPFAM" id="SSF47473">
    <property type="entry name" value="EF-hand"/>
    <property type="match status" value="1"/>
</dbReference>
<evidence type="ECO:0000256" key="3">
    <source>
        <dbReference type="ARBA" id="ARBA00022837"/>
    </source>
</evidence>
<name>A0A915L7N2_ROMCU</name>
<dbReference type="PANTHER" id="PTHR23055">
    <property type="entry name" value="CALCIUM BINDING PROTEINS"/>
    <property type="match status" value="1"/>
</dbReference>
<evidence type="ECO:0000256" key="2">
    <source>
        <dbReference type="ARBA" id="ARBA00022737"/>
    </source>
</evidence>
<proteinExistence type="predicted"/>
<dbReference type="Gene3D" id="1.10.238.10">
    <property type="entry name" value="EF-hand"/>
    <property type="match status" value="1"/>
</dbReference>
<sequence>MGARHGKPKLSREDLDFLKKNTSFTEHQIREWYKGFVNPNEVSNNLNSLIQMRKGLYVNKQDCPKGHLTKEQFIKVYKDFFPSGSAEAFCEHVFRTFDTDNSGFIDFKEFLLAINVTSSGSPEQKLEWAFSRKLCDVRKSYLCHSNPILMKLPQR</sequence>
<evidence type="ECO:0000259" key="4">
    <source>
        <dbReference type="PROSITE" id="PS50222"/>
    </source>
</evidence>
<reference evidence="6" key="1">
    <citation type="submission" date="2022-11" db="UniProtKB">
        <authorList>
            <consortium name="WormBaseParasite"/>
        </authorList>
    </citation>
    <scope>IDENTIFICATION</scope>
</reference>
<keyword evidence="2" id="KW-0677">Repeat</keyword>
<keyword evidence="1" id="KW-0479">Metal-binding</keyword>
<feature type="domain" description="EF-hand" evidence="4">
    <location>
        <begin position="85"/>
        <end position="120"/>
    </location>
</feature>
<protein>
    <submittedName>
        <fullName evidence="6">EF-hand domain-containing protein</fullName>
    </submittedName>
</protein>
<evidence type="ECO:0000313" key="6">
    <source>
        <dbReference type="WBParaSite" id="nRc.2.0.1.t46827-RA"/>
    </source>
</evidence>